<proteinExistence type="predicted"/>
<keyword evidence="1" id="KW-1133">Transmembrane helix</keyword>
<keyword evidence="3" id="KW-1185">Reference proteome</keyword>
<gene>
    <name evidence="2" type="ORF">GCM10009001_08430</name>
</gene>
<name>A0ABP3QUC6_9BACI</name>
<evidence type="ECO:0000313" key="2">
    <source>
        <dbReference type="EMBL" id="GAA0594621.1"/>
    </source>
</evidence>
<dbReference type="Proteomes" id="UP001500866">
    <property type="component" value="Unassembled WGS sequence"/>
</dbReference>
<keyword evidence="1" id="KW-0472">Membrane</keyword>
<organism evidence="2 3">
    <name type="scientific">Virgibacillus siamensis</name>
    <dbReference type="NCBI Taxonomy" id="480071"/>
    <lineage>
        <taxon>Bacteria</taxon>
        <taxon>Bacillati</taxon>
        <taxon>Bacillota</taxon>
        <taxon>Bacilli</taxon>
        <taxon>Bacillales</taxon>
        <taxon>Bacillaceae</taxon>
        <taxon>Virgibacillus</taxon>
    </lineage>
</organism>
<protein>
    <submittedName>
        <fullName evidence="2">Uncharacterized protein</fullName>
    </submittedName>
</protein>
<accession>A0ABP3QUC6</accession>
<comment type="caution">
    <text evidence="2">The sequence shown here is derived from an EMBL/GenBank/DDBJ whole genome shotgun (WGS) entry which is preliminary data.</text>
</comment>
<dbReference type="RefSeq" id="WP_343810591.1">
    <property type="nucleotide sequence ID" value="NZ_BAAADS010000006.1"/>
</dbReference>
<dbReference type="EMBL" id="BAAADS010000006">
    <property type="protein sequence ID" value="GAA0594621.1"/>
    <property type="molecule type" value="Genomic_DNA"/>
</dbReference>
<evidence type="ECO:0000256" key="1">
    <source>
        <dbReference type="SAM" id="Phobius"/>
    </source>
</evidence>
<feature type="transmembrane region" description="Helical" evidence="1">
    <location>
        <begin position="16"/>
        <end position="33"/>
    </location>
</feature>
<keyword evidence="1" id="KW-0812">Transmembrane</keyword>
<reference evidence="3" key="1">
    <citation type="journal article" date="2019" name="Int. J. Syst. Evol. Microbiol.">
        <title>The Global Catalogue of Microorganisms (GCM) 10K type strain sequencing project: providing services to taxonomists for standard genome sequencing and annotation.</title>
        <authorList>
            <consortium name="The Broad Institute Genomics Platform"/>
            <consortium name="The Broad Institute Genome Sequencing Center for Infectious Disease"/>
            <person name="Wu L."/>
            <person name="Ma J."/>
        </authorList>
    </citation>
    <scope>NUCLEOTIDE SEQUENCE [LARGE SCALE GENOMIC DNA]</scope>
    <source>
        <strain evidence="3">JCM 15395</strain>
    </source>
</reference>
<sequence>MFFELLYDVVGEISPIYFYLSIIFTLVCSYRIMNMNIHHPIIRNHDYAKECHAIYIKLLPINVTIGQIVEIHNWITHTTKRIDTPDDDSDHHSFSLQKKLLRGGQIWGKNLYSRSSISMALSD</sequence>
<evidence type="ECO:0000313" key="3">
    <source>
        <dbReference type="Proteomes" id="UP001500866"/>
    </source>
</evidence>